<evidence type="ECO:0000313" key="2">
    <source>
        <dbReference type="EMBL" id="KAF6817658.1"/>
    </source>
</evidence>
<dbReference type="AlphaFoldDB" id="A0A8H6JS30"/>
<protein>
    <submittedName>
        <fullName evidence="2">Uncharacterized protein</fullName>
    </submittedName>
</protein>
<dbReference type="EMBL" id="WIGO01000314">
    <property type="protein sequence ID" value="KAF6817658.1"/>
    <property type="molecule type" value="Genomic_DNA"/>
</dbReference>
<gene>
    <name evidence="2" type="ORF">CPLU01_13526</name>
</gene>
<keyword evidence="1" id="KW-0812">Transmembrane</keyword>
<proteinExistence type="predicted"/>
<organism evidence="2 3">
    <name type="scientific">Colletotrichum plurivorum</name>
    <dbReference type="NCBI Taxonomy" id="2175906"/>
    <lineage>
        <taxon>Eukaryota</taxon>
        <taxon>Fungi</taxon>
        <taxon>Dikarya</taxon>
        <taxon>Ascomycota</taxon>
        <taxon>Pezizomycotina</taxon>
        <taxon>Sordariomycetes</taxon>
        <taxon>Hypocreomycetidae</taxon>
        <taxon>Glomerellales</taxon>
        <taxon>Glomerellaceae</taxon>
        <taxon>Colletotrichum</taxon>
        <taxon>Colletotrichum orchidearum species complex</taxon>
    </lineage>
</organism>
<feature type="transmembrane region" description="Helical" evidence="1">
    <location>
        <begin position="67"/>
        <end position="89"/>
    </location>
</feature>
<keyword evidence="1" id="KW-1133">Transmembrane helix</keyword>
<accession>A0A8H6JS30</accession>
<evidence type="ECO:0000313" key="3">
    <source>
        <dbReference type="Proteomes" id="UP000654918"/>
    </source>
</evidence>
<name>A0A8H6JS30_9PEZI</name>
<dbReference type="Proteomes" id="UP000654918">
    <property type="component" value="Unassembled WGS sequence"/>
</dbReference>
<keyword evidence="3" id="KW-1185">Reference proteome</keyword>
<keyword evidence="1" id="KW-0472">Membrane</keyword>
<feature type="transmembrane region" description="Helical" evidence="1">
    <location>
        <begin position="101"/>
        <end position="117"/>
    </location>
</feature>
<feature type="transmembrane region" description="Helical" evidence="1">
    <location>
        <begin position="33"/>
        <end position="55"/>
    </location>
</feature>
<evidence type="ECO:0000256" key="1">
    <source>
        <dbReference type="SAM" id="Phobius"/>
    </source>
</evidence>
<comment type="caution">
    <text evidence="2">The sequence shown here is derived from an EMBL/GenBank/DDBJ whole genome shotgun (WGS) entry which is preliminary data.</text>
</comment>
<reference evidence="2" key="1">
    <citation type="journal article" date="2020" name="Phytopathology">
        <title>Genome Sequence Resources of Colletotrichum truncatum, C. plurivorum, C. musicola, and C. sojae: Four Species Pathogenic to Soybean (Glycine max).</title>
        <authorList>
            <person name="Rogerio F."/>
            <person name="Boufleur T.R."/>
            <person name="Ciampi-Guillardi M."/>
            <person name="Sukno S.A."/>
            <person name="Thon M.R."/>
            <person name="Massola Junior N.S."/>
            <person name="Baroncelli R."/>
        </authorList>
    </citation>
    <scope>NUCLEOTIDE SEQUENCE</scope>
    <source>
        <strain evidence="2">LFN00145</strain>
    </source>
</reference>
<sequence length="205" mass="22956">MSTTTTPPLNEFHRRLHDYVTRTKTVDQAHNCLISYSLALLFNGGLFALAVYVHFLPESPCKDAAETLKLALVSGAMFLFFVLEFSLFLKLETSQWRGKPIAVMMAVNQAIMFLLPDKTVRVLEHGPKTGLTIVIWLCILCLWWVAAIISALSIQSSYKYIKEFVTSWYAPGPSAERQLLLEKDIVLERGDAKDGTLSNTISNVA</sequence>
<feature type="transmembrane region" description="Helical" evidence="1">
    <location>
        <begin position="129"/>
        <end position="152"/>
    </location>
</feature>